<dbReference type="Proteomes" id="UP000825935">
    <property type="component" value="Chromosome 34"/>
</dbReference>
<proteinExistence type="predicted"/>
<dbReference type="InterPro" id="IPR053030">
    <property type="entry name" value="Ribosomal_biogenesis_FAF1-like"/>
</dbReference>
<dbReference type="OrthoDB" id="5556956at2759"/>
<comment type="caution">
    <text evidence="2">The sequence shown here is derived from an EMBL/GenBank/DDBJ whole genome shotgun (WGS) entry which is preliminary data.</text>
</comment>
<feature type="compositionally biased region" description="Basic residues" evidence="1">
    <location>
        <begin position="130"/>
        <end position="150"/>
    </location>
</feature>
<evidence type="ECO:0000313" key="2">
    <source>
        <dbReference type="EMBL" id="KAH7284620.1"/>
    </source>
</evidence>
<dbReference type="AlphaFoldDB" id="A0A8T2QM25"/>
<name>A0A8T2QM25_CERRI</name>
<keyword evidence="3" id="KW-1185">Reference proteome</keyword>
<dbReference type="GO" id="GO:0005730">
    <property type="term" value="C:nucleolus"/>
    <property type="evidence" value="ECO:0007669"/>
    <property type="project" value="TreeGrafter"/>
</dbReference>
<dbReference type="Pfam" id="PF15375">
    <property type="entry name" value="FSAF1"/>
    <property type="match status" value="1"/>
</dbReference>
<dbReference type="EMBL" id="CM035439">
    <property type="protein sequence ID" value="KAH7284621.1"/>
    <property type="molecule type" value="Genomic_DNA"/>
</dbReference>
<reference evidence="2" key="1">
    <citation type="submission" date="2021-08" db="EMBL/GenBank/DDBJ databases">
        <title>WGS assembly of Ceratopteris richardii.</title>
        <authorList>
            <person name="Marchant D.B."/>
            <person name="Chen G."/>
            <person name="Jenkins J."/>
            <person name="Shu S."/>
            <person name="Leebens-Mack J."/>
            <person name="Grimwood J."/>
            <person name="Schmutz J."/>
            <person name="Soltis P."/>
            <person name="Soltis D."/>
            <person name="Chen Z.-H."/>
        </authorList>
    </citation>
    <scope>NUCLEOTIDE SEQUENCE</scope>
    <source>
        <strain evidence="2">Whitten #5841</strain>
        <tissue evidence="2">Leaf</tissue>
    </source>
</reference>
<feature type="region of interest" description="Disordered" evidence="1">
    <location>
        <begin position="41"/>
        <end position="60"/>
    </location>
</feature>
<dbReference type="PANTHER" id="PTHR28096:SF1">
    <property type="entry name" value="PROTEIN FAF1"/>
    <property type="match status" value="1"/>
</dbReference>
<evidence type="ECO:0000256" key="1">
    <source>
        <dbReference type="SAM" id="MobiDB-lite"/>
    </source>
</evidence>
<evidence type="ECO:0000313" key="3">
    <source>
        <dbReference type="Proteomes" id="UP000825935"/>
    </source>
</evidence>
<dbReference type="OMA" id="GKASNIC"/>
<sequence length="150" mass="17686">MHKDQHFHDQEFSKIFKEVEKLGTSQMSWKKRKEIEVQKRVALGAKPEKGHRMPISMGLSIKRKRERLEEQKLQEDFALGRITKKWKKDTEKQTASDRGLKTSEGLFRGGVLYVKPLPQKREEKVQPSRGHGKSSKKHKKTKQKGKRKRR</sequence>
<feature type="region of interest" description="Disordered" evidence="1">
    <location>
        <begin position="111"/>
        <end position="150"/>
    </location>
</feature>
<dbReference type="InterPro" id="IPR027973">
    <property type="entry name" value="FSAF1-like"/>
</dbReference>
<dbReference type="GO" id="GO:0000462">
    <property type="term" value="P:maturation of SSU-rRNA from tricistronic rRNA transcript (SSU-rRNA, 5.8S rRNA, LSU-rRNA)"/>
    <property type="evidence" value="ECO:0007669"/>
    <property type="project" value="TreeGrafter"/>
</dbReference>
<protein>
    <submittedName>
        <fullName evidence="2">Uncharacterized protein</fullName>
    </submittedName>
</protein>
<gene>
    <name evidence="2" type="ORF">KP509_34G062800</name>
</gene>
<dbReference type="PANTHER" id="PTHR28096">
    <property type="entry name" value="PROTEIN FAF1"/>
    <property type="match status" value="1"/>
</dbReference>
<organism evidence="2 3">
    <name type="scientific">Ceratopteris richardii</name>
    <name type="common">Triangle waterfern</name>
    <dbReference type="NCBI Taxonomy" id="49495"/>
    <lineage>
        <taxon>Eukaryota</taxon>
        <taxon>Viridiplantae</taxon>
        <taxon>Streptophyta</taxon>
        <taxon>Embryophyta</taxon>
        <taxon>Tracheophyta</taxon>
        <taxon>Polypodiopsida</taxon>
        <taxon>Polypodiidae</taxon>
        <taxon>Polypodiales</taxon>
        <taxon>Pteridineae</taxon>
        <taxon>Pteridaceae</taxon>
        <taxon>Parkerioideae</taxon>
        <taxon>Ceratopteris</taxon>
    </lineage>
</organism>
<dbReference type="EMBL" id="CM035439">
    <property type="protein sequence ID" value="KAH7284620.1"/>
    <property type="molecule type" value="Genomic_DNA"/>
</dbReference>
<accession>A0A8T2QM25</accession>